<organism evidence="1 2">
    <name type="scientific">Lepeophtheirus salmonis</name>
    <name type="common">Salmon louse</name>
    <name type="synonym">Caligus salmonis</name>
    <dbReference type="NCBI Taxonomy" id="72036"/>
    <lineage>
        <taxon>Eukaryota</taxon>
        <taxon>Metazoa</taxon>
        <taxon>Ecdysozoa</taxon>
        <taxon>Arthropoda</taxon>
        <taxon>Crustacea</taxon>
        <taxon>Multicrustacea</taxon>
        <taxon>Hexanauplia</taxon>
        <taxon>Copepoda</taxon>
        <taxon>Siphonostomatoida</taxon>
        <taxon>Caligidae</taxon>
        <taxon>Lepeophtheirus</taxon>
    </lineage>
</organism>
<gene>
    <name evidence="1" type="ORF">LSAA_13136</name>
</gene>
<proteinExistence type="predicted"/>
<keyword evidence="2" id="KW-1185">Reference proteome</keyword>
<evidence type="ECO:0000313" key="2">
    <source>
        <dbReference type="Proteomes" id="UP000675881"/>
    </source>
</evidence>
<name>A0A7R8D213_LEPSM</name>
<evidence type="ECO:0000313" key="1">
    <source>
        <dbReference type="EMBL" id="CAF3000235.1"/>
    </source>
</evidence>
<dbReference type="EMBL" id="HG994586">
    <property type="protein sequence ID" value="CAF3000235.1"/>
    <property type="molecule type" value="Genomic_DNA"/>
</dbReference>
<protein>
    <submittedName>
        <fullName evidence="1">(salmon louse) hypothetical protein</fullName>
    </submittedName>
</protein>
<accession>A0A7R8D213</accession>
<dbReference type="AlphaFoldDB" id="A0A7R8D213"/>
<dbReference type="Proteomes" id="UP000675881">
    <property type="component" value="Chromosome 7"/>
</dbReference>
<sequence length="361" mass="40949">MKKVLPLISQDEPPNFDTWINNRGEFFYHTGMTFRGQLLQSKIEHRPQTILLASRLVMKKLEIQNEHGSFTSFYIARDSKKKNPKPGEEGRKHLLDSWYTIMKNPYTNSIQKMAQIKTRGPKGNLSSNKRRMEFAQPMKMSVETVNAARVAKDTIYGVKSNAVNMFIYKKKKEGPIVQCGGLGDKVKECQSQGLHGNYCGLAVYLEKACKKEGEALPKTEITLNIKGYKFEMELDTSTTDNILFRSVTERNSDRSGPKGNLSSNKRRIEFCAANEMSVETVMQQGLPKIRYTGLNPTRLTCSSTRRKTKVLLYSLKKNIQSKSSFIRVLDAEVLETKVKECQSQGLHGNYCGLAGYLEKAM</sequence>
<reference evidence="1" key="1">
    <citation type="submission" date="2021-02" db="EMBL/GenBank/DDBJ databases">
        <authorList>
            <person name="Bekaert M."/>
        </authorList>
    </citation>
    <scope>NUCLEOTIDE SEQUENCE</scope>
    <source>
        <strain evidence="1">IoA-00</strain>
    </source>
</reference>